<dbReference type="InterPro" id="IPR045055">
    <property type="entry name" value="DNA2/NAM7-like"/>
</dbReference>
<organism evidence="5 6">
    <name type="scientific">Deminuibacter soli</name>
    <dbReference type="NCBI Taxonomy" id="2291815"/>
    <lineage>
        <taxon>Bacteria</taxon>
        <taxon>Pseudomonadati</taxon>
        <taxon>Bacteroidota</taxon>
        <taxon>Chitinophagia</taxon>
        <taxon>Chitinophagales</taxon>
        <taxon>Chitinophagaceae</taxon>
        <taxon>Deminuibacter</taxon>
    </lineage>
</organism>
<comment type="caution">
    <text evidence="5">The sequence shown here is derived from an EMBL/GenBank/DDBJ whole genome shotgun (WGS) entry which is preliminary data.</text>
</comment>
<keyword evidence="6" id="KW-1185">Reference proteome</keyword>
<reference evidence="5 6" key="1">
    <citation type="submission" date="2018-08" db="EMBL/GenBank/DDBJ databases">
        <title>Chitinophagaceae sp. K23C18032701, a novel bacterium isolated from forest soil.</title>
        <authorList>
            <person name="Wang C."/>
        </authorList>
    </citation>
    <scope>NUCLEOTIDE SEQUENCE [LARGE SCALE GENOMIC DNA]</scope>
    <source>
        <strain evidence="5 6">K23C18032701</strain>
    </source>
</reference>
<dbReference type="Pfam" id="PF13086">
    <property type="entry name" value="AAA_11"/>
    <property type="match status" value="2"/>
</dbReference>
<feature type="domain" description="DNA2/NAM7 helicase-like C-terminal" evidence="3">
    <location>
        <begin position="1027"/>
        <end position="1214"/>
    </location>
</feature>
<proteinExistence type="predicted"/>
<dbReference type="Pfam" id="PF11784">
    <property type="entry name" value="DUF3320"/>
    <property type="match status" value="1"/>
</dbReference>
<dbReference type="GO" id="GO:0004386">
    <property type="term" value="F:helicase activity"/>
    <property type="evidence" value="ECO:0007669"/>
    <property type="project" value="InterPro"/>
</dbReference>
<dbReference type="InterPro" id="IPR021754">
    <property type="entry name" value="DUF3320"/>
</dbReference>
<evidence type="ECO:0000313" key="5">
    <source>
        <dbReference type="EMBL" id="RFM29493.1"/>
    </source>
</evidence>
<evidence type="ECO:0000259" key="2">
    <source>
        <dbReference type="Pfam" id="PF13086"/>
    </source>
</evidence>
<dbReference type="Gene3D" id="3.40.50.300">
    <property type="entry name" value="P-loop containing nucleotide triphosphate hydrolases"/>
    <property type="match status" value="3"/>
</dbReference>
<dbReference type="InterPro" id="IPR011335">
    <property type="entry name" value="Restrct_endonuc-II-like"/>
</dbReference>
<dbReference type="SUPFAM" id="SSF52540">
    <property type="entry name" value="P-loop containing nucleoside triphosphate hydrolases"/>
    <property type="match status" value="2"/>
</dbReference>
<dbReference type="Pfam" id="PF13087">
    <property type="entry name" value="AAA_12"/>
    <property type="match status" value="1"/>
</dbReference>
<dbReference type="PANTHER" id="PTHR10887:SF530">
    <property type="entry name" value="SUPERFAMILY I DNA HELICASES"/>
    <property type="match status" value="1"/>
</dbReference>
<dbReference type="CDD" id="cd18808">
    <property type="entry name" value="SF1_C_Upf1"/>
    <property type="match status" value="1"/>
</dbReference>
<dbReference type="PANTHER" id="PTHR10887">
    <property type="entry name" value="DNA2/NAM7 HELICASE FAMILY"/>
    <property type="match status" value="1"/>
</dbReference>
<feature type="domain" description="Restriction endonuclease type II-like" evidence="4">
    <location>
        <begin position="1260"/>
        <end position="1357"/>
    </location>
</feature>
<evidence type="ECO:0000259" key="1">
    <source>
        <dbReference type="Pfam" id="PF11784"/>
    </source>
</evidence>
<dbReference type="Proteomes" id="UP000261284">
    <property type="component" value="Unassembled WGS sequence"/>
</dbReference>
<evidence type="ECO:0000313" key="6">
    <source>
        <dbReference type="Proteomes" id="UP000261284"/>
    </source>
</evidence>
<accession>A0A3E1NNJ7</accession>
<sequence length="1579" mass="176911">MQEQTRSKLESARRELLDLGLRNPLLNYRLQQARGVQVTGEQSVALYDILVQQGKAMRFLPRAAAKETVAETVTETVAAQASPQQVAEMMTAAATIEPPVAETTYTDLNLQTAENEQSLQTRLLNTYYAARTSLEEQGVNILYLALGMLHWYEESPAGEKRKAPLILVPVTLERSSARERFRLRYSGGDVETNLSLQARLKADFNISLPALPEEDAIDVPAYFAAVAQSIEGMKGWELAAEEIVLSFFSFGKFLIYHDLDADEWPETAKPEAHNILQSLFGAGFSDTAPGVAEDSFIDHLPAAQQLYQVLDADSSQVLSMLAVQEGRSLVIQGPPGTGKSQTITNIIANAIGQGKKVLFVAEKQAALDVVKRRLDAIHLGDACLELHSNKANKKELHNELRRTMDLGKPAASQLQDELGYLEQCRAELNDYCIAMNTAVLQTAVTPQQAIGYLVQLKALPFENLPVLAVDGLQQWDAARFNRAVAFAEQVQARLQQMNAIPQQLLFWGSQLKVLLPAAQEAVAVTLAGALVAVDGLRLQAQDTAALMELDLPVNRKQGIDLADMLQLLSEQPDLQGIDVLHADWLLRETDINELLASGTRLYQLQQQYAGVLIPEAWDQDVLPLRQHLLAYGDKWYKFLNSSWRQANRTLAALCTTALPADTNTKLQYVNDILEAKRLKALVQEHAALAAQLYGNRWQKNVQWDVLQTITTYITGLHQQVQQGKYPAGLLRFLAKHHDAAWAQQQQLILLKALHQHGVVLDKLIEQLQLAEEMRFPDMVFLMHRSFEEQQNLLQQWQQRLPELHQVIQWNTLAETAAAEQLQSLLQCCVQWAGAKEQLKPALQKTWYEFILETAITAHPSLRRFERASHETMVQQFCRLDQLNLQYNRLQVALKHWEHMPGAEAGGQVNVLRTEFNKKARHKPLRKLVQEAGMAIQAIKPVFMMSPLSIANFLPPGSLTFDLVIFDEASQVRPVDALGAILRGKQLVVVGDNKQLPPTSFFDTLTRETDDEDNVTADMPSILGLCDAQGASQRMLRWHYRSRHQSLISLSNREFYENKLVIFPGAGSKDQLGLLFHHLAHTVYDRGNTRSNPLEAEAVADAVVAHARNSPTLTLGVVAFSTAQMQAIQHALETRRRKMPELEKYLQQHADEPFFVKNLENVQGDERDVIFISIGYGRTADGSLSMLFGPLNNDGGERRLNVLITRAKLRCEVFTNITADDIDATRSKAYGVRALKSFLHYAQHGRLQESEQSPFQKEMPFEKYLAATLREMGYTVHEQVGATGCRIDLAIADPEVPGRYLLGIECDGFSYHSTQSARDRERLRYQVLQGMGWHLYRVWSTDWFRNPQKEKDLLVQALEQARSQAQEQTETVIIKEDTPPATINREAADEQEEGAAPYQLATVPAEIAQQEFHQHPLPVLAGWLEEVVRVESPVHMEEAARRLVEAAGLARMGTRMKEHFQQAVQLSAQSKRIVTRDGFLWHIEMAVPVVRDRSALPAVSRRLAYIAPEEMSLAIQESVADAIAIQPEAAALVVARRLGFVRITDDVRKGIQDAVEQCIAGGVIVQDAAGWLKAVREHES</sequence>
<evidence type="ECO:0000259" key="4">
    <source>
        <dbReference type="Pfam" id="PF18741"/>
    </source>
</evidence>
<dbReference type="InterPro" id="IPR047187">
    <property type="entry name" value="SF1_C_Upf1"/>
</dbReference>
<dbReference type="OrthoDB" id="9757917at2"/>
<dbReference type="InterPro" id="IPR041679">
    <property type="entry name" value="DNA2/NAM7-like_C"/>
</dbReference>
<dbReference type="FunFam" id="3.40.960.10:FF:000002">
    <property type="entry name" value="DNA helicase related protein"/>
    <property type="match status" value="1"/>
</dbReference>
<gene>
    <name evidence="5" type="ORF">DXN05_00460</name>
</gene>
<dbReference type="SUPFAM" id="SSF52980">
    <property type="entry name" value="Restriction endonuclease-like"/>
    <property type="match status" value="1"/>
</dbReference>
<dbReference type="FunFam" id="3.40.50.300:FF:002063">
    <property type="entry name" value="DNA helicase related protein"/>
    <property type="match status" value="1"/>
</dbReference>
<feature type="domain" description="DNA2/NAM7 helicase helicase" evidence="2">
    <location>
        <begin position="959"/>
        <end position="999"/>
    </location>
</feature>
<dbReference type="InterPro" id="IPR027417">
    <property type="entry name" value="P-loop_NTPase"/>
</dbReference>
<dbReference type="InterPro" id="IPR041677">
    <property type="entry name" value="DNA2/NAM7_AAA_11"/>
</dbReference>
<dbReference type="RefSeq" id="WP_116845250.1">
    <property type="nucleotide sequence ID" value="NZ_QTJU01000001.1"/>
</dbReference>
<dbReference type="InterPro" id="IPR025103">
    <property type="entry name" value="DUF4011"/>
</dbReference>
<dbReference type="EMBL" id="QTJU01000001">
    <property type="protein sequence ID" value="RFM29493.1"/>
    <property type="molecule type" value="Genomic_DNA"/>
</dbReference>
<dbReference type="Gene3D" id="3.40.960.10">
    <property type="entry name" value="VSR Endonuclease"/>
    <property type="match status" value="1"/>
</dbReference>
<feature type="domain" description="DUF3320" evidence="1">
    <location>
        <begin position="1410"/>
        <end position="1457"/>
    </location>
</feature>
<name>A0A3E1NNJ7_9BACT</name>
<dbReference type="Pfam" id="PF18741">
    <property type="entry name" value="MTES_1575"/>
    <property type="match status" value="1"/>
</dbReference>
<feature type="domain" description="DNA2/NAM7 helicase helicase" evidence="2">
    <location>
        <begin position="315"/>
        <end position="376"/>
    </location>
</feature>
<protein>
    <submittedName>
        <fullName evidence="5">DUF3320 domain-containing protein</fullName>
    </submittedName>
</protein>
<dbReference type="Pfam" id="PF13195">
    <property type="entry name" value="DUF4011"/>
    <property type="match status" value="1"/>
</dbReference>
<evidence type="ECO:0000259" key="3">
    <source>
        <dbReference type="Pfam" id="PF13087"/>
    </source>
</evidence>
<dbReference type="InterPro" id="IPR049468">
    <property type="entry name" value="Restrct_endonuc-II-like_dom"/>
</dbReference>